<dbReference type="PROSITE" id="PS50043">
    <property type="entry name" value="HTH_LUXR_2"/>
    <property type="match status" value="1"/>
</dbReference>
<dbReference type="InterPro" id="IPR001789">
    <property type="entry name" value="Sig_transdc_resp-reg_receiver"/>
</dbReference>
<dbReference type="AlphaFoldDB" id="A0AAJ6NRH8"/>
<accession>A0AAJ6NRH8</accession>
<dbReference type="InterPro" id="IPR039420">
    <property type="entry name" value="WalR-like"/>
</dbReference>
<dbReference type="Proteomes" id="UP001223520">
    <property type="component" value="Chromosome"/>
</dbReference>
<dbReference type="CDD" id="cd17535">
    <property type="entry name" value="REC_NarL-like"/>
    <property type="match status" value="1"/>
</dbReference>
<evidence type="ECO:0000313" key="7">
    <source>
        <dbReference type="Proteomes" id="UP001223520"/>
    </source>
</evidence>
<keyword evidence="2" id="KW-0238">DNA-binding</keyword>
<dbReference type="EMBL" id="CP124543">
    <property type="protein sequence ID" value="WGV25238.1"/>
    <property type="molecule type" value="Genomic_DNA"/>
</dbReference>
<reference evidence="6 7" key="1">
    <citation type="journal article" date="2023" name="Limnol Oceanogr Lett">
        <title>Environmental adaptations by the intertidal Antarctic cyanobacterium Halotia branconii CENA392 as revealed using long-read genome sequencing.</title>
        <authorList>
            <person name="Dextro R.B."/>
            <person name="Delbaje E."/>
            <person name="Freitas P.N.N."/>
            <person name="Geraldes V."/>
            <person name="Pinto E."/>
            <person name="Long P.F."/>
            <person name="Fiore M.F."/>
        </authorList>
    </citation>
    <scope>NUCLEOTIDE SEQUENCE [LARGE SCALE GENOMIC DNA]</scope>
    <source>
        <strain evidence="6 7">CENA392</strain>
    </source>
</reference>
<dbReference type="SUPFAM" id="SSF46894">
    <property type="entry name" value="C-terminal effector domain of the bipartite response regulators"/>
    <property type="match status" value="1"/>
</dbReference>
<dbReference type="GO" id="GO:0006355">
    <property type="term" value="P:regulation of DNA-templated transcription"/>
    <property type="evidence" value="ECO:0007669"/>
    <property type="project" value="InterPro"/>
</dbReference>
<dbReference type="PANTHER" id="PTHR43214:SF43">
    <property type="entry name" value="TWO-COMPONENT RESPONSE REGULATOR"/>
    <property type="match status" value="1"/>
</dbReference>
<protein>
    <submittedName>
        <fullName evidence="6">Response regulator transcription factor</fullName>
    </submittedName>
</protein>
<organism evidence="6 7">
    <name type="scientific">Halotia branconii CENA392</name>
    <dbReference type="NCBI Taxonomy" id="1539056"/>
    <lineage>
        <taxon>Bacteria</taxon>
        <taxon>Bacillati</taxon>
        <taxon>Cyanobacteriota</taxon>
        <taxon>Cyanophyceae</taxon>
        <taxon>Nostocales</taxon>
        <taxon>Nodulariaceae</taxon>
        <taxon>Halotia</taxon>
    </lineage>
</organism>
<evidence type="ECO:0000256" key="3">
    <source>
        <dbReference type="PROSITE-ProRule" id="PRU00169"/>
    </source>
</evidence>
<dbReference type="Gene3D" id="3.40.50.2300">
    <property type="match status" value="1"/>
</dbReference>
<dbReference type="GO" id="GO:0003677">
    <property type="term" value="F:DNA binding"/>
    <property type="evidence" value="ECO:0007669"/>
    <property type="project" value="UniProtKB-KW"/>
</dbReference>
<evidence type="ECO:0000259" key="4">
    <source>
        <dbReference type="PROSITE" id="PS50043"/>
    </source>
</evidence>
<dbReference type="InterPro" id="IPR016032">
    <property type="entry name" value="Sig_transdc_resp-reg_C-effctor"/>
</dbReference>
<keyword evidence="1 3" id="KW-0597">Phosphoprotein</keyword>
<dbReference type="InterPro" id="IPR011006">
    <property type="entry name" value="CheY-like_superfamily"/>
</dbReference>
<dbReference type="CDD" id="cd06170">
    <property type="entry name" value="LuxR_C_like"/>
    <property type="match status" value="1"/>
</dbReference>
<feature type="domain" description="HTH luxR-type" evidence="4">
    <location>
        <begin position="148"/>
        <end position="213"/>
    </location>
</feature>
<keyword evidence="7" id="KW-1185">Reference proteome</keyword>
<gene>
    <name evidence="6" type="ORF">QI031_26390</name>
</gene>
<dbReference type="SMART" id="SM00421">
    <property type="entry name" value="HTH_LUXR"/>
    <property type="match status" value="1"/>
</dbReference>
<dbReference type="Pfam" id="PF00072">
    <property type="entry name" value="Response_reg"/>
    <property type="match status" value="1"/>
</dbReference>
<dbReference type="PRINTS" id="PR00038">
    <property type="entry name" value="HTHLUXR"/>
</dbReference>
<evidence type="ECO:0000313" key="6">
    <source>
        <dbReference type="EMBL" id="WGV25238.1"/>
    </source>
</evidence>
<feature type="domain" description="Response regulatory" evidence="5">
    <location>
        <begin position="3"/>
        <end position="119"/>
    </location>
</feature>
<evidence type="ECO:0000259" key="5">
    <source>
        <dbReference type="PROSITE" id="PS50110"/>
    </source>
</evidence>
<dbReference type="PROSITE" id="PS00622">
    <property type="entry name" value="HTH_LUXR_1"/>
    <property type="match status" value="1"/>
</dbReference>
<dbReference type="PROSITE" id="PS50110">
    <property type="entry name" value="RESPONSE_REGULATORY"/>
    <property type="match status" value="1"/>
</dbReference>
<dbReference type="SUPFAM" id="SSF52172">
    <property type="entry name" value="CheY-like"/>
    <property type="match status" value="1"/>
</dbReference>
<dbReference type="PANTHER" id="PTHR43214">
    <property type="entry name" value="TWO-COMPONENT RESPONSE REGULATOR"/>
    <property type="match status" value="1"/>
</dbReference>
<proteinExistence type="predicted"/>
<dbReference type="InterPro" id="IPR000792">
    <property type="entry name" value="Tscrpt_reg_LuxR_C"/>
</dbReference>
<dbReference type="Pfam" id="PF00196">
    <property type="entry name" value="GerE"/>
    <property type="match status" value="1"/>
</dbReference>
<dbReference type="SMART" id="SM00448">
    <property type="entry name" value="REC"/>
    <property type="match status" value="1"/>
</dbReference>
<name>A0AAJ6NRH8_9CYAN</name>
<feature type="modified residue" description="4-aspartylphosphate" evidence="3">
    <location>
        <position position="54"/>
    </location>
</feature>
<dbReference type="GO" id="GO:0000160">
    <property type="term" value="P:phosphorelay signal transduction system"/>
    <property type="evidence" value="ECO:0007669"/>
    <property type="project" value="InterPro"/>
</dbReference>
<dbReference type="KEGG" id="hbq:QI031_26390"/>
<dbReference type="InterPro" id="IPR058245">
    <property type="entry name" value="NreC/VraR/RcsB-like_REC"/>
</dbReference>
<evidence type="ECO:0000256" key="1">
    <source>
        <dbReference type="ARBA" id="ARBA00022553"/>
    </source>
</evidence>
<dbReference type="RefSeq" id="WP_281482541.1">
    <property type="nucleotide sequence ID" value="NZ_CP124543.1"/>
</dbReference>
<sequence>MIRILLVDDQTIIRQGIKSLLESQTDFAVIGNAENGKVAITQVEILQPDVVLMDVRMPIMDGVAATKAICQQFANIKVLILTTFDDDEYVSQAIKLGAKGYLLKDTPLEPLANAIRSVYAGHTHLGPGLLEKIITPVCESTASNTPNIPLEFAQLTPREKDVLRLIALGANNREIAQSLFIAERTVKNHVTNILMRLNLRDRTQAAIFANSFLQFLDDETALVKQNTKRYY</sequence>
<evidence type="ECO:0000256" key="2">
    <source>
        <dbReference type="ARBA" id="ARBA00023125"/>
    </source>
</evidence>